<dbReference type="Pfam" id="PF02970">
    <property type="entry name" value="TBCA"/>
    <property type="match status" value="1"/>
</dbReference>
<feature type="coiled-coil region" evidence="4">
    <location>
        <begin position="47"/>
        <end position="81"/>
    </location>
</feature>
<dbReference type="PANTHER" id="PTHR21500:SF0">
    <property type="entry name" value="TUBULIN-SPECIFIC CHAPERONE A"/>
    <property type="match status" value="1"/>
</dbReference>
<dbReference type="Gene3D" id="1.20.58.90">
    <property type="match status" value="1"/>
</dbReference>
<accession>A0A9N8ZCT3</accession>
<dbReference type="GO" id="GO:0007021">
    <property type="term" value="P:tubulin complex assembly"/>
    <property type="evidence" value="ECO:0007669"/>
    <property type="project" value="UniProtKB-UniRule"/>
</dbReference>
<proteinExistence type="inferred from homology"/>
<dbReference type="EMBL" id="CAJVPK010000286">
    <property type="protein sequence ID" value="CAG8488769.1"/>
    <property type="molecule type" value="Genomic_DNA"/>
</dbReference>
<name>A0A9N8ZCT3_9GLOM</name>
<dbReference type="GO" id="GO:0048487">
    <property type="term" value="F:beta-tubulin binding"/>
    <property type="evidence" value="ECO:0007669"/>
    <property type="project" value="InterPro"/>
</dbReference>
<keyword evidence="4" id="KW-0175">Coiled coil</keyword>
<dbReference type="AlphaFoldDB" id="A0A9N8ZCT3"/>
<evidence type="ECO:0000313" key="6">
    <source>
        <dbReference type="Proteomes" id="UP000789706"/>
    </source>
</evidence>
<comment type="caution">
    <text evidence="5">The sequence shown here is derived from an EMBL/GenBank/DDBJ whole genome shotgun (WGS) entry which is preliminary data.</text>
</comment>
<reference evidence="5" key="1">
    <citation type="submission" date="2021-06" db="EMBL/GenBank/DDBJ databases">
        <authorList>
            <person name="Kallberg Y."/>
            <person name="Tangrot J."/>
            <person name="Rosling A."/>
        </authorList>
    </citation>
    <scope>NUCLEOTIDE SEQUENCE</scope>
    <source>
        <strain evidence="5">AZ414A</strain>
    </source>
</reference>
<comment type="subunit">
    <text evidence="3">Supercomplex made of cofactors A to E. Cofactors A and D function by capturing and stabilizing tubulin in a quasi-native conformation. Cofactor E binds to the cofactor D-tubulin complex; interaction with cofactor C then causes the release of tubulin polypeptides that are committed to the native state.</text>
</comment>
<dbReference type="OrthoDB" id="296187at2759"/>
<evidence type="ECO:0000256" key="3">
    <source>
        <dbReference type="RuleBase" id="RU364030"/>
    </source>
</evidence>
<keyword evidence="3" id="KW-0963">Cytoplasm</keyword>
<comment type="similarity">
    <text evidence="1 3">Belongs to the TBCA family.</text>
</comment>
<organism evidence="5 6">
    <name type="scientific">Diversispora eburnea</name>
    <dbReference type="NCBI Taxonomy" id="1213867"/>
    <lineage>
        <taxon>Eukaryota</taxon>
        <taxon>Fungi</taxon>
        <taxon>Fungi incertae sedis</taxon>
        <taxon>Mucoromycota</taxon>
        <taxon>Glomeromycotina</taxon>
        <taxon>Glomeromycetes</taxon>
        <taxon>Diversisporales</taxon>
        <taxon>Diversisporaceae</taxon>
        <taxon>Diversispora</taxon>
    </lineage>
</organism>
<keyword evidence="3" id="KW-0493">Microtubule</keyword>
<sequence>MSLKDLKIKTGVVKRLFKEEKSYHKEVSEQKKRIEKITIGGADKYDIAKQNEVLDESQQMIHEVKNRLREAHKVLQDLVNKQDPSWVGTEELKQAEDILKEVESEL</sequence>
<evidence type="ECO:0000256" key="2">
    <source>
        <dbReference type="ARBA" id="ARBA00023186"/>
    </source>
</evidence>
<evidence type="ECO:0000256" key="1">
    <source>
        <dbReference type="ARBA" id="ARBA00006806"/>
    </source>
</evidence>
<gene>
    <name evidence="5" type="ORF">DEBURN_LOCUS4059</name>
</gene>
<dbReference type="SUPFAM" id="SSF46988">
    <property type="entry name" value="Tubulin chaperone cofactor A"/>
    <property type="match status" value="1"/>
</dbReference>
<dbReference type="PANTHER" id="PTHR21500">
    <property type="entry name" value="TUBULIN-SPECIFIC CHAPERONE A"/>
    <property type="match status" value="1"/>
</dbReference>
<evidence type="ECO:0000256" key="4">
    <source>
        <dbReference type="SAM" id="Coils"/>
    </source>
</evidence>
<keyword evidence="2 3" id="KW-0143">Chaperone</keyword>
<protein>
    <recommendedName>
        <fullName evidence="3">Tubulin-specific chaperone A</fullName>
    </recommendedName>
</protein>
<dbReference type="GO" id="GO:0005874">
    <property type="term" value="C:microtubule"/>
    <property type="evidence" value="ECO:0007669"/>
    <property type="project" value="UniProtKB-KW"/>
</dbReference>
<keyword evidence="6" id="KW-1185">Reference proteome</keyword>
<comment type="subcellular location">
    <subcellularLocation>
        <location evidence="3">Cytoplasm</location>
        <location evidence="3">Cytoskeleton</location>
    </subcellularLocation>
</comment>
<dbReference type="GO" id="GO:0007023">
    <property type="term" value="P:post-chaperonin tubulin folding pathway"/>
    <property type="evidence" value="ECO:0007669"/>
    <property type="project" value="UniProtKB-UniRule"/>
</dbReference>
<dbReference type="InterPro" id="IPR036126">
    <property type="entry name" value="TBCA_sf"/>
</dbReference>
<evidence type="ECO:0000313" key="5">
    <source>
        <dbReference type="EMBL" id="CAG8488769.1"/>
    </source>
</evidence>
<dbReference type="InterPro" id="IPR004226">
    <property type="entry name" value="TBCA"/>
</dbReference>
<dbReference type="Proteomes" id="UP000789706">
    <property type="component" value="Unassembled WGS sequence"/>
</dbReference>
<dbReference type="GO" id="GO:0005829">
    <property type="term" value="C:cytosol"/>
    <property type="evidence" value="ECO:0007669"/>
    <property type="project" value="TreeGrafter"/>
</dbReference>
<keyword evidence="3" id="KW-0206">Cytoskeleton</keyword>